<evidence type="ECO:0000256" key="4">
    <source>
        <dbReference type="RuleBase" id="RU362026"/>
    </source>
</evidence>
<dbReference type="AlphaFoldDB" id="A0A2M8DQW0"/>
<sequence>MKANIKYSIYNADCREGLKNIPNESIDFIVTDPPYFIDGMDDNWNDKKLKSKASKSGVIGGLPVGMKFNREQGKNLQNFLEPICEEFFRVLKPGGFCVIFSQGRLYHRTAMALDLSGFEIRDLLGWKYEGQAKAFSQNHFIKKDKKMSDKEKENLIKELEGLKTPQLKPQIEPMVLAQKPKEGTFVENWKKYKVGLVDTRESLDGMFPGTIMEVSKKVRKDESDEKIDHMTVKPVLLISHLIKLFTREGQTVLDPFFGSGSHGVAALRTKRNFIGFELEKKYYDVANKRISKELNQKLQLNLKLK</sequence>
<keyword evidence="3 6" id="KW-0808">Transferase</keyword>
<accession>A0A2M8DQW0</accession>
<name>A0A2M8DQW0_9BACT</name>
<evidence type="ECO:0000313" key="7">
    <source>
        <dbReference type="Proteomes" id="UP000230136"/>
    </source>
</evidence>
<comment type="caution">
    <text evidence="6">The sequence shown here is derived from an EMBL/GenBank/DDBJ whole genome shotgun (WGS) entry which is preliminary data.</text>
</comment>
<dbReference type="PANTHER" id="PTHR13370:SF3">
    <property type="entry name" value="TRNA (GUANINE(10)-N2)-METHYLTRANSFERASE HOMOLOG"/>
    <property type="match status" value="1"/>
</dbReference>
<dbReference type="GO" id="GO:0005737">
    <property type="term" value="C:cytoplasm"/>
    <property type="evidence" value="ECO:0007669"/>
    <property type="project" value="TreeGrafter"/>
</dbReference>
<dbReference type="InterPro" id="IPR002941">
    <property type="entry name" value="DNA_methylase_N4/N6"/>
</dbReference>
<protein>
    <recommendedName>
        <fullName evidence="4">Methyltransferase</fullName>
        <ecNumber evidence="4">2.1.1.-</ecNumber>
    </recommendedName>
</protein>
<dbReference type="InterPro" id="IPR029063">
    <property type="entry name" value="SAM-dependent_MTases_sf"/>
</dbReference>
<dbReference type="Gene3D" id="3.40.50.150">
    <property type="entry name" value="Vaccinia Virus protein VP39"/>
    <property type="match status" value="1"/>
</dbReference>
<reference evidence="7" key="1">
    <citation type="submission" date="2017-09" db="EMBL/GenBank/DDBJ databases">
        <title>Depth-based differentiation of microbial function through sediment-hosted aquifers and enrichment of novel symbionts in the deep terrestrial subsurface.</title>
        <authorList>
            <person name="Probst A.J."/>
            <person name="Ladd B."/>
            <person name="Jarett J.K."/>
            <person name="Geller-Mcgrath D.E."/>
            <person name="Sieber C.M.K."/>
            <person name="Emerson J.B."/>
            <person name="Anantharaman K."/>
            <person name="Thomas B.C."/>
            <person name="Malmstrom R."/>
            <person name="Stieglmeier M."/>
            <person name="Klingl A."/>
            <person name="Woyke T."/>
            <person name="Ryan C.M."/>
            <person name="Banfield J.F."/>
        </authorList>
    </citation>
    <scope>NUCLEOTIDE SEQUENCE [LARGE SCALE GENOMIC DNA]</scope>
</reference>
<evidence type="ECO:0000259" key="5">
    <source>
        <dbReference type="Pfam" id="PF01555"/>
    </source>
</evidence>
<dbReference type="SUPFAM" id="SSF53335">
    <property type="entry name" value="S-adenosyl-L-methionine-dependent methyltransferases"/>
    <property type="match status" value="1"/>
</dbReference>
<dbReference type="InterPro" id="IPR001091">
    <property type="entry name" value="RM_Methyltransferase"/>
</dbReference>
<dbReference type="PRINTS" id="PR00508">
    <property type="entry name" value="S21N4MTFRASE"/>
</dbReference>
<dbReference type="Proteomes" id="UP000230136">
    <property type="component" value="Unassembled WGS sequence"/>
</dbReference>
<gene>
    <name evidence="6" type="ORF">CO073_03025</name>
</gene>
<comment type="similarity">
    <text evidence="1 4">Belongs to the N(4)/N(6)-methyltransferase family.</text>
</comment>
<dbReference type="GO" id="GO:0008170">
    <property type="term" value="F:N-methyltransferase activity"/>
    <property type="evidence" value="ECO:0007669"/>
    <property type="project" value="InterPro"/>
</dbReference>
<organism evidence="6 7">
    <name type="scientific">Candidatus Komeilibacteria bacterium CG_4_9_14_0_8_um_filter_36_9</name>
    <dbReference type="NCBI Taxonomy" id="1974473"/>
    <lineage>
        <taxon>Bacteria</taxon>
        <taxon>Candidatus Komeiliibacteriota</taxon>
    </lineage>
</organism>
<dbReference type="PROSITE" id="PS00092">
    <property type="entry name" value="N6_MTASE"/>
    <property type="match status" value="1"/>
</dbReference>
<dbReference type="Pfam" id="PF01555">
    <property type="entry name" value="N6_N4_Mtase"/>
    <property type="match status" value="1"/>
</dbReference>
<dbReference type="GO" id="GO:0009007">
    <property type="term" value="F:site-specific DNA-methyltransferase (adenine-specific) activity"/>
    <property type="evidence" value="ECO:0007669"/>
    <property type="project" value="TreeGrafter"/>
</dbReference>
<proteinExistence type="inferred from homology"/>
<evidence type="ECO:0000256" key="1">
    <source>
        <dbReference type="ARBA" id="ARBA00006594"/>
    </source>
</evidence>
<evidence type="ECO:0000313" key="6">
    <source>
        <dbReference type="EMBL" id="PJC01742.1"/>
    </source>
</evidence>
<dbReference type="PANTHER" id="PTHR13370">
    <property type="entry name" value="RNA METHYLASE-RELATED"/>
    <property type="match status" value="1"/>
</dbReference>
<dbReference type="InterPro" id="IPR002052">
    <property type="entry name" value="DNA_methylase_N6_adenine_CS"/>
</dbReference>
<evidence type="ECO:0000256" key="3">
    <source>
        <dbReference type="ARBA" id="ARBA00022679"/>
    </source>
</evidence>
<keyword evidence="2 6" id="KW-0489">Methyltransferase</keyword>
<feature type="domain" description="DNA methylase N-4/N-6" evidence="5">
    <location>
        <begin position="26"/>
        <end position="288"/>
    </location>
</feature>
<dbReference type="EMBL" id="PFSY01000136">
    <property type="protein sequence ID" value="PJC01742.1"/>
    <property type="molecule type" value="Genomic_DNA"/>
</dbReference>
<dbReference type="GO" id="GO:0032259">
    <property type="term" value="P:methylation"/>
    <property type="evidence" value="ECO:0007669"/>
    <property type="project" value="UniProtKB-KW"/>
</dbReference>
<evidence type="ECO:0000256" key="2">
    <source>
        <dbReference type="ARBA" id="ARBA00022603"/>
    </source>
</evidence>
<dbReference type="EC" id="2.1.1.-" evidence="4"/>
<dbReference type="GO" id="GO:0003677">
    <property type="term" value="F:DNA binding"/>
    <property type="evidence" value="ECO:0007669"/>
    <property type="project" value="InterPro"/>
</dbReference>